<feature type="chain" id="PRO_5013178791" evidence="13">
    <location>
        <begin position="31"/>
        <end position="909"/>
    </location>
</feature>
<dbReference type="EMBL" id="FSRU01000001">
    <property type="protein sequence ID" value="SIO35048.1"/>
    <property type="molecule type" value="Genomic_DNA"/>
</dbReference>
<accession>A0A1N6ISS9</accession>
<dbReference type="PROSITE" id="PS52016">
    <property type="entry name" value="TONB_DEPENDENT_REC_3"/>
    <property type="match status" value="1"/>
</dbReference>
<keyword evidence="6 11" id="KW-0798">TonB box</keyword>
<dbReference type="Pfam" id="PF00593">
    <property type="entry name" value="TonB_dep_Rec_b-barrel"/>
    <property type="match status" value="1"/>
</dbReference>
<evidence type="ECO:0000256" key="8">
    <source>
        <dbReference type="ARBA" id="ARBA00023170"/>
    </source>
</evidence>
<keyword evidence="17" id="KW-1185">Reference proteome</keyword>
<evidence type="ECO:0000256" key="9">
    <source>
        <dbReference type="ARBA" id="ARBA00023237"/>
    </source>
</evidence>
<dbReference type="PANTHER" id="PTHR47234">
    <property type="match status" value="1"/>
</dbReference>
<proteinExistence type="inferred from homology"/>
<evidence type="ECO:0000256" key="5">
    <source>
        <dbReference type="ARBA" id="ARBA00022692"/>
    </source>
</evidence>
<dbReference type="InterPro" id="IPR039426">
    <property type="entry name" value="TonB-dep_rcpt-like"/>
</dbReference>
<comment type="similarity">
    <text evidence="2 10 11">Belongs to the TonB-dependent receptor family.</text>
</comment>
<keyword evidence="5 10" id="KW-0812">Transmembrane</keyword>
<keyword evidence="3 10" id="KW-0813">Transport</keyword>
<evidence type="ECO:0000313" key="16">
    <source>
        <dbReference type="EMBL" id="SIO35048.1"/>
    </source>
</evidence>
<gene>
    <name evidence="16" type="ORF">SAMN05444165_2451</name>
</gene>
<dbReference type="GO" id="GO:0009279">
    <property type="term" value="C:cell outer membrane"/>
    <property type="evidence" value="ECO:0007669"/>
    <property type="project" value="UniProtKB-SubCell"/>
</dbReference>
<evidence type="ECO:0000259" key="14">
    <source>
        <dbReference type="Pfam" id="PF00593"/>
    </source>
</evidence>
<keyword evidence="13" id="KW-0732">Signal</keyword>
<keyword evidence="9 10" id="KW-0998">Cell outer membrane</keyword>
<keyword evidence="7 10" id="KW-0472">Membrane</keyword>
<name>A0A1N6ISS9_9BURK</name>
<dbReference type="InterPro" id="IPR037066">
    <property type="entry name" value="Plug_dom_sf"/>
</dbReference>
<dbReference type="Pfam" id="PF07715">
    <property type="entry name" value="Plug"/>
    <property type="match status" value="1"/>
</dbReference>
<dbReference type="RefSeq" id="WP_074297403.1">
    <property type="nucleotide sequence ID" value="NZ_FSRU01000001.1"/>
</dbReference>
<dbReference type="SUPFAM" id="SSF56935">
    <property type="entry name" value="Porins"/>
    <property type="match status" value="1"/>
</dbReference>
<evidence type="ECO:0000256" key="7">
    <source>
        <dbReference type="ARBA" id="ARBA00023136"/>
    </source>
</evidence>
<dbReference type="InterPro" id="IPR012910">
    <property type="entry name" value="Plug_dom"/>
</dbReference>
<dbReference type="PANTHER" id="PTHR47234:SF2">
    <property type="entry name" value="TONB-DEPENDENT RECEPTOR"/>
    <property type="match status" value="1"/>
</dbReference>
<dbReference type="OrthoDB" id="8530571at2"/>
<dbReference type="CDD" id="cd01347">
    <property type="entry name" value="ligand_gated_channel"/>
    <property type="match status" value="1"/>
</dbReference>
<dbReference type="InterPro" id="IPR000531">
    <property type="entry name" value="Beta-barrel_TonB"/>
</dbReference>
<feature type="domain" description="TonB-dependent receptor plug" evidence="15">
    <location>
        <begin position="96"/>
        <end position="208"/>
    </location>
</feature>
<organism evidence="16 17">
    <name type="scientific">Paraburkholderia phenazinium</name>
    <dbReference type="NCBI Taxonomy" id="60549"/>
    <lineage>
        <taxon>Bacteria</taxon>
        <taxon>Pseudomonadati</taxon>
        <taxon>Pseudomonadota</taxon>
        <taxon>Betaproteobacteria</taxon>
        <taxon>Burkholderiales</taxon>
        <taxon>Burkholderiaceae</taxon>
        <taxon>Paraburkholderia</taxon>
    </lineage>
</organism>
<sequence length="909" mass="96880">MKQRALAIAIRRIIWAELALSAAIAVPAFAQSQPAATEATPATPATAPGGTTSGTTPPTPGTSGVTGTGTRAVKQLQTFQVTGSLIRSSDKVGFNQVQTVTQKDIQDSGATSVADFLRTTTANSANSWSEGQTGNFAAGAAGIALRGLSEKYTLVLIDGQRVAPFAFFSNSVDNFFDLNTLPLNTIDRIEIVKTGAVSQYGSDAIAGVVNIITKHDFQGLQLDGSYGSSVSDGAGNGTTKFSVLGGFGDLNSDRFNVTASASYYDNAGSTLADRDTTANQDFTNMPGGLSLLAPSYWNTANGAQALAGCPNGGSVRPAGTNYLGALAGGGTVCAANTANDTSIVPETQRLSAKVHADFKINDTTTAYADLWESHNQTTTNDGLWNNIVGNPETPTLIYSPGTGLSPFNNTVPLTNPYNTTGAATPLTYAFPAAVAEKTDSNFWRASTGVKGTFALPNGDWDWATSISHSQSTVDNTYTNQLNANALTNIFQNGTFNFANPASTPNGLNGLYQSATNEGISKLDTVDATLATPTLFHLPAGDVGIGFGAQFLHESEFISPGAEYLTGQVANVDLETVNGQRNVAAVYYQIDVPIIQNLTFSQSGRYDHYSDFGGAFSPRFALRYQPVQAMTMYASYNRGFRAPTFVEDSKSQTLGIQDLPSGTVTTITSGNPDLQPERTKNYNIGFELSPTRTTDVGLDWYKIRITNVIGEALAPSQIVTNPANGQTLYEVFPYENLGYLDTNGFEGTFRQSLPTKVGTFVLSADWAYVDAFNLGTPTGKVNGAGNNFTLTQPFGGSFPRWKGNTTLSWAYHQFNTALTWQFTGPYAQTLATQAATAPSDKVGSYSQFNLMVTYTGFKHWTIYGGMNNIFNRAPPFDPLWADNSLDQSGYDQSLYTYVGRFAQIGATYKF</sequence>
<feature type="region of interest" description="Disordered" evidence="12">
    <location>
        <begin position="36"/>
        <end position="68"/>
    </location>
</feature>
<evidence type="ECO:0000256" key="4">
    <source>
        <dbReference type="ARBA" id="ARBA00022452"/>
    </source>
</evidence>
<evidence type="ECO:0000256" key="1">
    <source>
        <dbReference type="ARBA" id="ARBA00004571"/>
    </source>
</evidence>
<dbReference type="AlphaFoldDB" id="A0A1N6ISS9"/>
<evidence type="ECO:0000256" key="10">
    <source>
        <dbReference type="PROSITE-ProRule" id="PRU01360"/>
    </source>
</evidence>
<feature type="domain" description="TonB-dependent receptor-like beta-barrel" evidence="14">
    <location>
        <begin position="398"/>
        <end position="868"/>
    </location>
</feature>
<evidence type="ECO:0000256" key="12">
    <source>
        <dbReference type="SAM" id="MobiDB-lite"/>
    </source>
</evidence>
<dbReference type="Gene3D" id="2.40.170.20">
    <property type="entry name" value="TonB-dependent receptor, beta-barrel domain"/>
    <property type="match status" value="1"/>
</dbReference>
<comment type="subcellular location">
    <subcellularLocation>
        <location evidence="1 10">Cell outer membrane</location>
        <topology evidence="1 10">Multi-pass membrane protein</topology>
    </subcellularLocation>
</comment>
<protein>
    <submittedName>
        <fullName evidence="16">Iron complex outermembrane recepter protein</fullName>
    </submittedName>
</protein>
<feature type="signal peptide" evidence="13">
    <location>
        <begin position="1"/>
        <end position="30"/>
    </location>
</feature>
<reference evidence="16 17" key="1">
    <citation type="submission" date="2016-11" db="EMBL/GenBank/DDBJ databases">
        <authorList>
            <person name="Jaros S."/>
            <person name="Januszkiewicz K."/>
            <person name="Wedrychowicz H."/>
        </authorList>
    </citation>
    <scope>NUCLEOTIDE SEQUENCE [LARGE SCALE GENOMIC DNA]</scope>
    <source>
        <strain evidence="16 17">GAS95</strain>
    </source>
</reference>
<dbReference type="Proteomes" id="UP000185151">
    <property type="component" value="Unassembled WGS sequence"/>
</dbReference>
<keyword evidence="4 10" id="KW-1134">Transmembrane beta strand</keyword>
<evidence type="ECO:0000256" key="13">
    <source>
        <dbReference type="SAM" id="SignalP"/>
    </source>
</evidence>
<keyword evidence="8" id="KW-0675">Receptor</keyword>
<dbReference type="Gene3D" id="2.170.130.10">
    <property type="entry name" value="TonB-dependent receptor, plug domain"/>
    <property type="match status" value="1"/>
</dbReference>
<evidence type="ECO:0000313" key="17">
    <source>
        <dbReference type="Proteomes" id="UP000185151"/>
    </source>
</evidence>
<evidence type="ECO:0000256" key="3">
    <source>
        <dbReference type="ARBA" id="ARBA00022448"/>
    </source>
</evidence>
<evidence type="ECO:0000259" key="15">
    <source>
        <dbReference type="Pfam" id="PF07715"/>
    </source>
</evidence>
<evidence type="ECO:0000256" key="11">
    <source>
        <dbReference type="RuleBase" id="RU003357"/>
    </source>
</evidence>
<dbReference type="InterPro" id="IPR036942">
    <property type="entry name" value="Beta-barrel_TonB_sf"/>
</dbReference>
<evidence type="ECO:0000256" key="2">
    <source>
        <dbReference type="ARBA" id="ARBA00009810"/>
    </source>
</evidence>
<evidence type="ECO:0000256" key="6">
    <source>
        <dbReference type="ARBA" id="ARBA00023077"/>
    </source>
</evidence>